<feature type="compositionally biased region" description="Low complexity" evidence="6">
    <location>
        <begin position="444"/>
        <end position="457"/>
    </location>
</feature>
<dbReference type="EMBL" id="JAVIJP010000066">
    <property type="protein sequence ID" value="KAL3621492.1"/>
    <property type="molecule type" value="Genomic_DNA"/>
</dbReference>
<dbReference type="SUPFAM" id="SSF50249">
    <property type="entry name" value="Nucleic acid-binding proteins"/>
    <property type="match status" value="3"/>
</dbReference>
<evidence type="ECO:0000256" key="2">
    <source>
        <dbReference type="ARBA" id="ARBA00022723"/>
    </source>
</evidence>
<dbReference type="Pfam" id="PF02721">
    <property type="entry name" value="DUF223"/>
    <property type="match status" value="1"/>
</dbReference>
<keyword evidence="4" id="KW-0862">Zinc</keyword>
<gene>
    <name evidence="9" type="ORF">CASFOL_036404</name>
</gene>
<evidence type="ECO:0008006" key="11">
    <source>
        <dbReference type="Google" id="ProtNLM"/>
    </source>
</evidence>
<dbReference type="CDD" id="cd04480">
    <property type="entry name" value="RPA1_DBD_A_like"/>
    <property type="match status" value="1"/>
</dbReference>
<feature type="domain" description="Replication protein A 70 kDa DNA-binding subunit B/D first OB fold" evidence="7">
    <location>
        <begin position="4"/>
        <end position="107"/>
    </location>
</feature>
<evidence type="ECO:0000259" key="8">
    <source>
        <dbReference type="Pfam" id="PF08646"/>
    </source>
</evidence>
<keyword evidence="3" id="KW-0863">Zinc-finger</keyword>
<dbReference type="Gene3D" id="2.40.50.140">
    <property type="entry name" value="Nucleic acid-binding proteins"/>
    <property type="match status" value="3"/>
</dbReference>
<comment type="similarity">
    <text evidence="1">Belongs to the replication factor A protein 1 family.</text>
</comment>
<dbReference type="GO" id="GO:0003677">
    <property type="term" value="F:DNA binding"/>
    <property type="evidence" value="ECO:0007669"/>
    <property type="project" value="UniProtKB-KW"/>
</dbReference>
<keyword evidence="5" id="KW-0238">DNA-binding</keyword>
<sequence length="531" mass="61114">MALFSLLSQINSSNTNWGVRARLIRLYKQPSFTNKDELGSLEMVLHDEVGDRIHATLRAPLYERIGKDLTEGKLYIFRNFIVVDNMSTFKTTHHRHKINLFRKSVIREFQDENFPSFMYNFTEFEQLAPQNQPDARYLIDVIGRVVSYQMPFEGAATRRMEFRIQDSENRQLSCTLWAEYINDLLPYLENSNDDEPVIVAIQFARIHQFRDQDVKVANTFHVTKVTINEDNDVFKAFKKKLSINDTGDFKMVTSSNYDIYDDLANGKAKFRTLAYLNDHQDDDTYWVDATIVDIQTPRDCWYLACKKCAKRMIEVEEVPQICEFCGFENPMKIFRYKLDVMVVGSTGSAVFLLWNKACASLIGQTAAEMKESHGDCSNAIPKVIEDAVLDKRVLFEVRGSSFKTFKGSANYTVSRLAYDDEIMELYTRIYTGNEDTTTDEHGNMTEMSSNSNSAENMDSNKNKLEKGKEKCSPEVDQEPNNGVQINDEDVEAVNNETNDAPVKRTNETLINANTDPVKTFKRRQVVVKKEK</sequence>
<keyword evidence="10" id="KW-1185">Reference proteome</keyword>
<dbReference type="AlphaFoldDB" id="A0ABD3BW43"/>
<dbReference type="Proteomes" id="UP001632038">
    <property type="component" value="Unassembled WGS sequence"/>
</dbReference>
<proteinExistence type="inferred from homology"/>
<keyword evidence="2" id="KW-0479">Metal-binding</keyword>
<evidence type="ECO:0000256" key="4">
    <source>
        <dbReference type="ARBA" id="ARBA00022833"/>
    </source>
</evidence>
<evidence type="ECO:0000256" key="6">
    <source>
        <dbReference type="SAM" id="MobiDB-lite"/>
    </source>
</evidence>
<dbReference type="CDD" id="cd04481">
    <property type="entry name" value="RPA1_DBD_B_like"/>
    <property type="match status" value="1"/>
</dbReference>
<evidence type="ECO:0000256" key="1">
    <source>
        <dbReference type="ARBA" id="ARBA00005690"/>
    </source>
</evidence>
<evidence type="ECO:0000256" key="3">
    <source>
        <dbReference type="ARBA" id="ARBA00022771"/>
    </source>
</evidence>
<feature type="domain" description="Replication factor A C-terminal" evidence="8">
    <location>
        <begin position="287"/>
        <end position="399"/>
    </location>
</feature>
<reference evidence="10" key="1">
    <citation type="journal article" date="2024" name="IScience">
        <title>Strigolactones Initiate the Formation of Haustorium-like Structures in Castilleja.</title>
        <authorList>
            <person name="Buerger M."/>
            <person name="Peterson D."/>
            <person name="Chory J."/>
        </authorList>
    </citation>
    <scope>NUCLEOTIDE SEQUENCE [LARGE SCALE GENOMIC DNA]</scope>
</reference>
<evidence type="ECO:0000259" key="7">
    <source>
        <dbReference type="Pfam" id="PF02721"/>
    </source>
</evidence>
<accession>A0ABD3BW43</accession>
<feature type="region of interest" description="Disordered" evidence="6">
    <location>
        <begin position="434"/>
        <end position="503"/>
    </location>
</feature>
<dbReference type="PANTHER" id="PTHR47165">
    <property type="entry name" value="OS03G0429900 PROTEIN"/>
    <property type="match status" value="1"/>
</dbReference>
<dbReference type="InterPro" id="IPR012340">
    <property type="entry name" value="NA-bd_OB-fold"/>
</dbReference>
<evidence type="ECO:0000256" key="5">
    <source>
        <dbReference type="ARBA" id="ARBA00023125"/>
    </source>
</evidence>
<evidence type="ECO:0000313" key="9">
    <source>
        <dbReference type="EMBL" id="KAL3621492.1"/>
    </source>
</evidence>
<feature type="compositionally biased region" description="Basic and acidic residues" evidence="6">
    <location>
        <begin position="458"/>
        <end position="473"/>
    </location>
</feature>
<dbReference type="GO" id="GO:0008270">
    <property type="term" value="F:zinc ion binding"/>
    <property type="evidence" value="ECO:0007669"/>
    <property type="project" value="UniProtKB-KW"/>
</dbReference>
<dbReference type="CDD" id="cd04476">
    <property type="entry name" value="RPA1_DBD_C"/>
    <property type="match status" value="1"/>
</dbReference>
<evidence type="ECO:0000313" key="10">
    <source>
        <dbReference type="Proteomes" id="UP001632038"/>
    </source>
</evidence>
<dbReference type="Pfam" id="PF08646">
    <property type="entry name" value="Rep_fac-A_C"/>
    <property type="match status" value="1"/>
</dbReference>
<dbReference type="PANTHER" id="PTHR47165:SF4">
    <property type="entry name" value="OS03G0429900 PROTEIN"/>
    <property type="match status" value="1"/>
</dbReference>
<protein>
    <recommendedName>
        <fullName evidence="11">Replication factor A C-terminal domain-containing protein</fullName>
    </recommendedName>
</protein>
<comment type="caution">
    <text evidence="9">The sequence shown here is derived from an EMBL/GenBank/DDBJ whole genome shotgun (WGS) entry which is preliminary data.</text>
</comment>
<dbReference type="InterPro" id="IPR013955">
    <property type="entry name" value="Rep_factor-A_C"/>
</dbReference>
<organism evidence="9 10">
    <name type="scientific">Castilleja foliolosa</name>
    <dbReference type="NCBI Taxonomy" id="1961234"/>
    <lineage>
        <taxon>Eukaryota</taxon>
        <taxon>Viridiplantae</taxon>
        <taxon>Streptophyta</taxon>
        <taxon>Embryophyta</taxon>
        <taxon>Tracheophyta</taxon>
        <taxon>Spermatophyta</taxon>
        <taxon>Magnoliopsida</taxon>
        <taxon>eudicotyledons</taxon>
        <taxon>Gunneridae</taxon>
        <taxon>Pentapetalae</taxon>
        <taxon>asterids</taxon>
        <taxon>lamiids</taxon>
        <taxon>Lamiales</taxon>
        <taxon>Orobanchaceae</taxon>
        <taxon>Pedicularideae</taxon>
        <taxon>Castillejinae</taxon>
        <taxon>Castilleja</taxon>
    </lineage>
</organism>
<dbReference type="InterPro" id="IPR047192">
    <property type="entry name" value="Euk_RPA1_DBD_C"/>
</dbReference>
<dbReference type="InterPro" id="IPR003871">
    <property type="entry name" value="RFA1B/D_OB_1st"/>
</dbReference>
<name>A0ABD3BW43_9LAMI</name>